<accession>A0A9X6NG09</accession>
<dbReference type="OrthoDB" id="6756250at2759"/>
<evidence type="ECO:0000313" key="2">
    <source>
        <dbReference type="Proteomes" id="UP000192578"/>
    </source>
</evidence>
<comment type="caution">
    <text evidence="1">The sequence shown here is derived from an EMBL/GenBank/DDBJ whole genome shotgun (WGS) entry which is preliminary data.</text>
</comment>
<name>A0A9X6NG09_HYPEX</name>
<reference evidence="2" key="1">
    <citation type="submission" date="2017-01" db="EMBL/GenBank/DDBJ databases">
        <title>Comparative genomics of anhydrobiosis in the tardigrade Hypsibius dujardini.</title>
        <authorList>
            <person name="Yoshida Y."/>
            <person name="Koutsovoulos G."/>
            <person name="Laetsch D."/>
            <person name="Stevens L."/>
            <person name="Kumar S."/>
            <person name="Horikawa D."/>
            <person name="Ishino K."/>
            <person name="Komine S."/>
            <person name="Tomita M."/>
            <person name="Blaxter M."/>
            <person name="Arakawa K."/>
        </authorList>
    </citation>
    <scope>NUCLEOTIDE SEQUENCE [LARGE SCALE GENOMIC DNA]</scope>
    <source>
        <strain evidence="2">Z151</strain>
    </source>
</reference>
<organism evidence="1 2">
    <name type="scientific">Hypsibius exemplaris</name>
    <name type="common">Freshwater tardigrade</name>
    <dbReference type="NCBI Taxonomy" id="2072580"/>
    <lineage>
        <taxon>Eukaryota</taxon>
        <taxon>Metazoa</taxon>
        <taxon>Ecdysozoa</taxon>
        <taxon>Tardigrada</taxon>
        <taxon>Eutardigrada</taxon>
        <taxon>Parachela</taxon>
        <taxon>Hypsibioidea</taxon>
        <taxon>Hypsibiidae</taxon>
        <taxon>Hypsibius</taxon>
    </lineage>
</organism>
<evidence type="ECO:0000313" key="1">
    <source>
        <dbReference type="EMBL" id="OWA53565.1"/>
    </source>
</evidence>
<gene>
    <name evidence="1" type="ORF">BV898_17988</name>
</gene>
<sequence>MHNIVDRKITEYINKKMVENEPNHYIAAADFVDHVKGLILLYGQECVLNADQSGFEYEIHLSKILRTRGSKKVRACVQSITKMTHSYTLMVTIDANGKLLGPLHCYARDDWQQFRFSNTDTRKYEVMLNEINKASNSEAIAALLAYQSSLKTACRVDEIKPYSEKAFNA</sequence>
<proteinExistence type="predicted"/>
<dbReference type="AlphaFoldDB" id="A0A9X6NG09"/>
<protein>
    <submittedName>
        <fullName evidence="1">Uncharacterized protein</fullName>
    </submittedName>
</protein>
<dbReference type="EMBL" id="MTYJ01000330">
    <property type="protein sequence ID" value="OWA53565.1"/>
    <property type="molecule type" value="Genomic_DNA"/>
</dbReference>
<dbReference type="Proteomes" id="UP000192578">
    <property type="component" value="Unassembled WGS sequence"/>
</dbReference>
<keyword evidence="2" id="KW-1185">Reference proteome</keyword>